<sequence>MTNLNCTVTTCIHNSEKCCCKSGIVVEGAQAKTCCDTCCGSFEENRGGLFRNLFKTPESKLMVDCDVMNCLYNDDHQCRAERITIAGDGARAAGQTECASFRER</sequence>
<gene>
    <name evidence="2" type="ORF">IAB28_09735</name>
</gene>
<comment type="caution">
    <text evidence="2">The sequence shown here is derived from an EMBL/GenBank/DDBJ whole genome shotgun (WGS) entry which is preliminary data.</text>
</comment>
<accession>A0A9D1D5Y9</accession>
<evidence type="ECO:0000259" key="1">
    <source>
        <dbReference type="Pfam" id="PF07561"/>
    </source>
</evidence>
<organism evidence="2 3">
    <name type="scientific">Candidatus Copromonas faecavium</name>
    <name type="common">nom. illeg.</name>
    <dbReference type="NCBI Taxonomy" id="2840740"/>
    <lineage>
        <taxon>Bacteria</taxon>
        <taxon>Bacillati</taxon>
        <taxon>Bacillota</taxon>
        <taxon>Clostridia</taxon>
        <taxon>Lachnospirales</taxon>
        <taxon>Lachnospiraceae</taxon>
        <taxon>Candidatus Copromonas (nom. illeg.)</taxon>
    </lineage>
</organism>
<evidence type="ECO:0000313" key="3">
    <source>
        <dbReference type="Proteomes" id="UP000824250"/>
    </source>
</evidence>
<proteinExistence type="predicted"/>
<dbReference type="EMBL" id="DVGC01000057">
    <property type="protein sequence ID" value="HIR06227.1"/>
    <property type="molecule type" value="Genomic_DNA"/>
</dbReference>
<dbReference type="Proteomes" id="UP000824250">
    <property type="component" value="Unassembled WGS sequence"/>
</dbReference>
<reference evidence="2" key="2">
    <citation type="journal article" date="2021" name="PeerJ">
        <title>Extensive microbial diversity within the chicken gut microbiome revealed by metagenomics and culture.</title>
        <authorList>
            <person name="Gilroy R."/>
            <person name="Ravi A."/>
            <person name="Getino M."/>
            <person name="Pursley I."/>
            <person name="Horton D.L."/>
            <person name="Alikhan N.F."/>
            <person name="Baker D."/>
            <person name="Gharbi K."/>
            <person name="Hall N."/>
            <person name="Watson M."/>
            <person name="Adriaenssens E.M."/>
            <person name="Foster-Nyarko E."/>
            <person name="Jarju S."/>
            <person name="Secka A."/>
            <person name="Antonio M."/>
            <person name="Oren A."/>
            <person name="Chaudhuri R.R."/>
            <person name="La Ragione R."/>
            <person name="Hildebrand F."/>
            <person name="Pallen M.J."/>
        </authorList>
    </citation>
    <scope>NUCLEOTIDE SEQUENCE</scope>
    <source>
        <strain evidence="2">CHK180-2868</strain>
    </source>
</reference>
<reference evidence="2" key="1">
    <citation type="submission" date="2020-10" db="EMBL/GenBank/DDBJ databases">
        <authorList>
            <person name="Gilroy R."/>
        </authorList>
    </citation>
    <scope>NUCLEOTIDE SEQUENCE</scope>
    <source>
        <strain evidence="2">CHK180-2868</strain>
    </source>
</reference>
<protein>
    <submittedName>
        <fullName evidence="2">DUF1540 domain-containing protein</fullName>
    </submittedName>
</protein>
<name>A0A9D1D5Y9_9FIRM</name>
<evidence type="ECO:0000313" key="2">
    <source>
        <dbReference type="EMBL" id="HIR06227.1"/>
    </source>
</evidence>
<dbReference type="InterPro" id="IPR011437">
    <property type="entry name" value="DUF1540"/>
</dbReference>
<feature type="domain" description="DUF1540" evidence="1">
    <location>
        <begin position="63"/>
        <end position="101"/>
    </location>
</feature>
<dbReference type="Pfam" id="PF07561">
    <property type="entry name" value="DUF1540"/>
    <property type="match status" value="2"/>
</dbReference>
<feature type="domain" description="DUF1540" evidence="1">
    <location>
        <begin position="5"/>
        <end position="42"/>
    </location>
</feature>
<dbReference type="AlphaFoldDB" id="A0A9D1D5Y9"/>